<evidence type="ECO:0000256" key="1">
    <source>
        <dbReference type="ARBA" id="ARBA00004371"/>
    </source>
</evidence>
<evidence type="ECO:0000256" key="5">
    <source>
        <dbReference type="ARBA" id="ARBA00022729"/>
    </source>
</evidence>
<dbReference type="InterPro" id="IPR017853">
    <property type="entry name" value="GH"/>
</dbReference>
<name>A0A314LBP1_NICAT</name>
<dbReference type="SMR" id="A0A314LBP1"/>
<evidence type="ECO:0000256" key="7">
    <source>
        <dbReference type="ARBA" id="ARBA00040976"/>
    </source>
</evidence>
<comment type="caution">
    <text evidence="9">The sequence shown here is derived from an EMBL/GenBank/DDBJ whole genome shotgun (WGS) entry which is preliminary data.</text>
</comment>
<evidence type="ECO:0000256" key="3">
    <source>
        <dbReference type="ARBA" id="ARBA00009336"/>
    </source>
</evidence>
<comment type="similarity">
    <text evidence="3">Belongs to the glycosyl hydrolase 18 family.</text>
</comment>
<reference evidence="9" key="1">
    <citation type="submission" date="2016-11" db="EMBL/GenBank/DDBJ databases">
        <title>The genome of Nicotiana attenuata.</title>
        <authorList>
            <person name="Xu S."/>
            <person name="Brockmoeller T."/>
            <person name="Gaquerel E."/>
            <person name="Navarro A."/>
            <person name="Kuhl H."/>
            <person name="Gase K."/>
            <person name="Ling Z."/>
            <person name="Zhou W."/>
            <person name="Kreitzer C."/>
            <person name="Stanke M."/>
            <person name="Tang H."/>
            <person name="Lyons E."/>
            <person name="Pandey P."/>
            <person name="Pandey S.P."/>
            <person name="Timmermann B."/>
            <person name="Baldwin I.T."/>
        </authorList>
    </citation>
    <scope>NUCLEOTIDE SEQUENCE [LARGE SCALE GENOMIC DNA]</scope>
    <source>
        <strain evidence="9">UT</strain>
    </source>
</reference>
<keyword evidence="6" id="KW-0458">Lysosome</keyword>
<dbReference type="Gene3D" id="3.10.50.10">
    <property type="match status" value="1"/>
</dbReference>
<evidence type="ECO:0000256" key="6">
    <source>
        <dbReference type="ARBA" id="ARBA00023228"/>
    </source>
</evidence>
<dbReference type="Gene3D" id="3.20.20.80">
    <property type="entry name" value="Glycosidases"/>
    <property type="match status" value="1"/>
</dbReference>
<comment type="subcellular location">
    <subcellularLocation>
        <location evidence="1">Lysosome</location>
    </subcellularLocation>
    <subcellularLocation>
        <location evidence="2">Secreted</location>
    </subcellularLocation>
</comment>
<dbReference type="PROSITE" id="PS51910">
    <property type="entry name" value="GH18_2"/>
    <property type="match status" value="1"/>
</dbReference>
<dbReference type="GO" id="GO:0005764">
    <property type="term" value="C:lysosome"/>
    <property type="evidence" value="ECO:0007669"/>
    <property type="project" value="UniProtKB-SubCell"/>
</dbReference>
<organism evidence="9 10">
    <name type="scientific">Nicotiana attenuata</name>
    <name type="common">Coyote tobacco</name>
    <dbReference type="NCBI Taxonomy" id="49451"/>
    <lineage>
        <taxon>Eukaryota</taxon>
        <taxon>Viridiplantae</taxon>
        <taxon>Streptophyta</taxon>
        <taxon>Embryophyta</taxon>
        <taxon>Tracheophyta</taxon>
        <taxon>Spermatophyta</taxon>
        <taxon>Magnoliopsida</taxon>
        <taxon>eudicotyledons</taxon>
        <taxon>Gunneridae</taxon>
        <taxon>Pentapetalae</taxon>
        <taxon>asterids</taxon>
        <taxon>lamiids</taxon>
        <taxon>Solanales</taxon>
        <taxon>Solanaceae</taxon>
        <taxon>Nicotianoideae</taxon>
        <taxon>Nicotianeae</taxon>
        <taxon>Nicotiana</taxon>
    </lineage>
</organism>
<dbReference type="STRING" id="49451.A0A314LBP1"/>
<dbReference type="InterPro" id="IPR001223">
    <property type="entry name" value="Glyco_hydro18_cat"/>
</dbReference>
<keyword evidence="5" id="KW-0732">Signal</keyword>
<dbReference type="Proteomes" id="UP000187609">
    <property type="component" value="Unassembled WGS sequence"/>
</dbReference>
<dbReference type="GO" id="GO:0012505">
    <property type="term" value="C:endomembrane system"/>
    <property type="evidence" value="ECO:0007669"/>
    <property type="project" value="TreeGrafter"/>
</dbReference>
<accession>A0A314LBP1</accession>
<dbReference type="OrthoDB" id="10254444at2759"/>
<dbReference type="PANTHER" id="PTHR46066">
    <property type="entry name" value="CHITINASE DOMAIN-CONTAINING PROTEIN 1 FAMILY MEMBER"/>
    <property type="match status" value="1"/>
</dbReference>
<dbReference type="FunFam" id="3.10.50.10:FF:000002">
    <property type="entry name" value="Chitinase domain-containing protein 1"/>
    <property type="match status" value="1"/>
</dbReference>
<dbReference type="GO" id="GO:0070492">
    <property type="term" value="F:oligosaccharide binding"/>
    <property type="evidence" value="ECO:0007669"/>
    <property type="project" value="TreeGrafter"/>
</dbReference>
<evidence type="ECO:0000313" key="10">
    <source>
        <dbReference type="Proteomes" id="UP000187609"/>
    </source>
</evidence>
<proteinExistence type="inferred from homology"/>
<protein>
    <recommendedName>
        <fullName evidence="7">Chitinase domain-containing protein 1</fullName>
    </recommendedName>
</protein>
<dbReference type="AlphaFoldDB" id="A0A314LBP1"/>
<evidence type="ECO:0000259" key="8">
    <source>
        <dbReference type="PROSITE" id="PS51910"/>
    </source>
</evidence>
<evidence type="ECO:0000256" key="2">
    <source>
        <dbReference type="ARBA" id="ARBA00004613"/>
    </source>
</evidence>
<evidence type="ECO:0000256" key="4">
    <source>
        <dbReference type="ARBA" id="ARBA00022525"/>
    </source>
</evidence>
<dbReference type="GO" id="GO:0005975">
    <property type="term" value="P:carbohydrate metabolic process"/>
    <property type="evidence" value="ECO:0007669"/>
    <property type="project" value="InterPro"/>
</dbReference>
<keyword evidence="10" id="KW-1185">Reference proteome</keyword>
<dbReference type="KEGG" id="nau:109239300"/>
<dbReference type="InterPro" id="IPR029070">
    <property type="entry name" value="Chitinase_insertion_sf"/>
</dbReference>
<dbReference type="PANTHER" id="PTHR46066:SF2">
    <property type="entry name" value="CHITINASE DOMAIN-CONTAINING PROTEIN 1"/>
    <property type="match status" value="1"/>
</dbReference>
<sequence>MTYDYSSPYNPGPNSPLKWIRSTLHLLAGAGSKGRRLAEKIFVGINFYGNDFVLSKGLGGGPIISHEYLSLLEQHKPVIQWEEDSAEHFFLYSDNQQVQQVHVYFALSEFFNTNHQQMQFKHEVNKISSPININ</sequence>
<dbReference type="Gramene" id="OIT38537">
    <property type="protein sequence ID" value="OIT38537"/>
    <property type="gene ID" value="A4A49_18105"/>
</dbReference>
<evidence type="ECO:0000313" key="9">
    <source>
        <dbReference type="EMBL" id="OIT38537.1"/>
    </source>
</evidence>
<feature type="domain" description="GH18" evidence="8">
    <location>
        <begin position="1"/>
        <end position="134"/>
    </location>
</feature>
<gene>
    <name evidence="9" type="ORF">A4A49_18105</name>
</gene>
<keyword evidence="4" id="KW-0964">Secreted</keyword>
<dbReference type="EMBL" id="MJEQ01000199">
    <property type="protein sequence ID" value="OIT38537.1"/>
    <property type="molecule type" value="Genomic_DNA"/>
</dbReference>
<dbReference type="SUPFAM" id="SSF51445">
    <property type="entry name" value="(Trans)glycosidases"/>
    <property type="match status" value="1"/>
</dbReference>
<dbReference type="GO" id="GO:0005576">
    <property type="term" value="C:extracellular region"/>
    <property type="evidence" value="ECO:0007669"/>
    <property type="project" value="UniProtKB-SubCell"/>
</dbReference>